<dbReference type="CDD" id="cd02248">
    <property type="entry name" value="Peptidase_C1A"/>
    <property type="match status" value="1"/>
</dbReference>
<dbReference type="GO" id="GO:0008234">
    <property type="term" value="F:cysteine-type peptidase activity"/>
    <property type="evidence" value="ECO:0007669"/>
    <property type="project" value="InterPro"/>
</dbReference>
<reference evidence="4 5" key="1">
    <citation type="journal article" date="2018" name="Gigascience">
        <title>Genomes of trombidid mites reveal novel predicted allergens and laterally-transferred genes associated with secondary metabolism.</title>
        <authorList>
            <person name="Dong X."/>
            <person name="Chaisiri K."/>
            <person name="Xia D."/>
            <person name="Armstrong S.D."/>
            <person name="Fang Y."/>
            <person name="Donnelly M.J."/>
            <person name="Kadowaki T."/>
            <person name="McGarry J.W."/>
            <person name="Darby A.C."/>
            <person name="Makepeace B.L."/>
        </authorList>
    </citation>
    <scope>NUCLEOTIDE SEQUENCE [LARGE SCALE GENOMIC DNA]</scope>
    <source>
        <strain evidence="4">UoL-UT</strain>
    </source>
</reference>
<dbReference type="VEuPathDB" id="VectorBase:LDEU010182"/>
<evidence type="ECO:0000313" key="4">
    <source>
        <dbReference type="EMBL" id="RWS21858.1"/>
    </source>
</evidence>
<gene>
    <name evidence="4" type="ORF">B4U80_02878</name>
</gene>
<dbReference type="InterPro" id="IPR025661">
    <property type="entry name" value="Pept_asp_AS"/>
</dbReference>
<dbReference type="PROSITE" id="PS00640">
    <property type="entry name" value="THIOL_PROTEASE_ASN"/>
    <property type="match status" value="1"/>
</dbReference>
<evidence type="ECO:0000256" key="2">
    <source>
        <dbReference type="ARBA" id="ARBA00023157"/>
    </source>
</evidence>
<dbReference type="AlphaFoldDB" id="A0A443S2U0"/>
<dbReference type="PANTHER" id="PTHR12411">
    <property type="entry name" value="CYSTEINE PROTEASE FAMILY C1-RELATED"/>
    <property type="match status" value="1"/>
</dbReference>
<name>A0A443S2U0_9ACAR</name>
<organism evidence="4 5">
    <name type="scientific">Leptotrombidium deliense</name>
    <dbReference type="NCBI Taxonomy" id="299467"/>
    <lineage>
        <taxon>Eukaryota</taxon>
        <taxon>Metazoa</taxon>
        <taxon>Ecdysozoa</taxon>
        <taxon>Arthropoda</taxon>
        <taxon>Chelicerata</taxon>
        <taxon>Arachnida</taxon>
        <taxon>Acari</taxon>
        <taxon>Acariformes</taxon>
        <taxon>Trombidiformes</taxon>
        <taxon>Prostigmata</taxon>
        <taxon>Anystina</taxon>
        <taxon>Parasitengona</taxon>
        <taxon>Trombiculoidea</taxon>
        <taxon>Trombiculidae</taxon>
        <taxon>Leptotrombidium</taxon>
    </lineage>
</organism>
<dbReference type="InterPro" id="IPR038765">
    <property type="entry name" value="Papain-like_cys_pep_sf"/>
</dbReference>
<protein>
    <submittedName>
        <fullName evidence="4">Cathepsin L-like protein</fullName>
    </submittedName>
</protein>
<evidence type="ECO:0000313" key="5">
    <source>
        <dbReference type="Proteomes" id="UP000288716"/>
    </source>
</evidence>
<dbReference type="OrthoDB" id="6419041at2759"/>
<evidence type="ECO:0000259" key="3">
    <source>
        <dbReference type="SMART" id="SM00645"/>
    </source>
</evidence>
<dbReference type="InterPro" id="IPR039417">
    <property type="entry name" value="Peptidase_C1A_papain-like"/>
</dbReference>
<dbReference type="Pfam" id="PF00112">
    <property type="entry name" value="Peptidase_C1"/>
    <property type="match status" value="1"/>
</dbReference>
<dbReference type="SUPFAM" id="SSF54001">
    <property type="entry name" value="Cysteine proteinases"/>
    <property type="match status" value="1"/>
</dbReference>
<accession>A0A443S2U0</accession>
<dbReference type="InterPro" id="IPR000668">
    <property type="entry name" value="Peptidase_C1A_C"/>
</dbReference>
<dbReference type="InterPro" id="IPR025660">
    <property type="entry name" value="Pept_his_AS"/>
</dbReference>
<keyword evidence="5" id="KW-1185">Reference proteome</keyword>
<proteinExistence type="inferred from homology"/>
<keyword evidence="2" id="KW-1015">Disulfide bond</keyword>
<dbReference type="GO" id="GO:0006508">
    <property type="term" value="P:proteolysis"/>
    <property type="evidence" value="ECO:0007669"/>
    <property type="project" value="InterPro"/>
</dbReference>
<dbReference type="STRING" id="299467.A0A443S2U0"/>
<dbReference type="EMBL" id="NCKV01010538">
    <property type="protein sequence ID" value="RWS21858.1"/>
    <property type="molecule type" value="Genomic_DNA"/>
</dbReference>
<feature type="non-terminal residue" evidence="4">
    <location>
        <position position="1"/>
    </location>
</feature>
<dbReference type="InterPro" id="IPR013128">
    <property type="entry name" value="Peptidase_C1A"/>
</dbReference>
<dbReference type="PROSITE" id="PS00639">
    <property type="entry name" value="THIOL_PROTEASE_HIS"/>
    <property type="match status" value="1"/>
</dbReference>
<feature type="domain" description="Peptidase C1A papain C-terminal" evidence="3">
    <location>
        <begin position="2"/>
        <end position="103"/>
    </location>
</feature>
<comment type="caution">
    <text evidence="4">The sequence shown here is derived from an EMBL/GenBank/DDBJ whole genome shotgun (WGS) entry which is preliminary data.</text>
</comment>
<dbReference type="Proteomes" id="UP000288716">
    <property type="component" value="Unassembled WGS sequence"/>
</dbReference>
<comment type="similarity">
    <text evidence="1">Belongs to the peptidase C1 family.</text>
</comment>
<sequence length="104" mass="11158">VDVAKGDESALQDAVANIGPISVAIDAANLDFQLYRRGVYDNENCGEELDHGVTAVGYGNEDGKDYWLVKNSWGASWGDAGYIKMSRNKNDQCGIALAASYPVV</sequence>
<dbReference type="Gene3D" id="3.90.70.10">
    <property type="entry name" value="Cysteine proteinases"/>
    <property type="match status" value="1"/>
</dbReference>
<evidence type="ECO:0000256" key="1">
    <source>
        <dbReference type="ARBA" id="ARBA00008455"/>
    </source>
</evidence>
<dbReference type="SMART" id="SM00645">
    <property type="entry name" value="Pept_C1"/>
    <property type="match status" value="1"/>
</dbReference>